<feature type="compositionally biased region" description="Low complexity" evidence="4">
    <location>
        <begin position="84"/>
        <end position="102"/>
    </location>
</feature>
<dbReference type="Proteomes" id="UP001164743">
    <property type="component" value="Chromosome 2A"/>
</dbReference>
<keyword evidence="1 3" id="KW-0479">Metal-binding</keyword>
<proteinExistence type="inferred from homology"/>
<evidence type="ECO:0000256" key="4">
    <source>
        <dbReference type="SAM" id="MobiDB-lite"/>
    </source>
</evidence>
<feature type="region of interest" description="Disordered" evidence="4">
    <location>
        <begin position="474"/>
        <end position="526"/>
    </location>
</feature>
<comment type="cofactor">
    <cofactor evidence="3">
        <name>a divalent metal cation</name>
        <dbReference type="ChEBI" id="CHEBI:60240"/>
    </cofactor>
    <text evidence="3">Binds 2 divalent metal cations per subunit. Site 1 may preferentially bind zinc ions, while site 2 has a preference for magnesium and/or manganese ions.</text>
</comment>
<dbReference type="InterPro" id="IPR003607">
    <property type="entry name" value="HD/PDEase_dom"/>
</dbReference>
<sequence>MGECQPAKQLGQIREAVEDIQRKSSFGASRNLQVPDKQLESVSSWTRSTATAEDETGDVEEAEDGSQDPTSSPWNFPNLILNEAASSSLQPRPSAPRSRPAPHINLPETLPSTSRSQLLRILDTWSFDANSLSPAEIRGSLHVLLAVYLEYTPGFTQKLAGLGVVGPEQCLQSLVDTLEVAYDQRNAYHNFRHAVDVVQALYTMLSHEGLVPPLAWVLQKESASNSADSWKRQPVGRIGSLLDEMSVWALLLAAAGHDVGHPGLTNAFMVNARTPIASVFPDGALLENFHLVTFTRMLREHGFEKMVDGDPAFRQVLVEAVLATDMARHFPIVEELNRLASKWATAPEDDPHNPDEHLAAKLLITAGLMKCADISNPSRPHHISLTWSSCLLNEWARQAALEADLRLPISVVTLDPADKRAQAKSQIGFTTLFVLPLFTVMEQLSPKAFQPFADNCRLGLKTWQQVLEQIDSRIPLPQPAVPTHPKPRPLHPSTTSSTDAILAQHPTDIPQDTSSLLPPDETIFSP</sequence>
<evidence type="ECO:0000256" key="2">
    <source>
        <dbReference type="ARBA" id="ARBA00022801"/>
    </source>
</evidence>
<name>A0ABY7CAC3_9BASI</name>
<accession>A0ABY7CAC3</accession>
<protein>
    <recommendedName>
        <fullName evidence="3">Phosphodiesterase</fullName>
        <ecNumber evidence="3">3.1.4.-</ecNumber>
    </recommendedName>
</protein>
<evidence type="ECO:0000313" key="7">
    <source>
        <dbReference type="Proteomes" id="UP001164743"/>
    </source>
</evidence>
<dbReference type="Pfam" id="PF00233">
    <property type="entry name" value="PDEase_I"/>
    <property type="match status" value="1"/>
</dbReference>
<feature type="compositionally biased region" description="Acidic residues" evidence="4">
    <location>
        <begin position="52"/>
        <end position="66"/>
    </location>
</feature>
<evidence type="ECO:0000256" key="1">
    <source>
        <dbReference type="ARBA" id="ARBA00022723"/>
    </source>
</evidence>
<dbReference type="Gene3D" id="1.10.1300.10">
    <property type="entry name" value="3'5'-cyclic nucleotide phosphodiesterase, catalytic domain"/>
    <property type="match status" value="1"/>
</dbReference>
<dbReference type="PROSITE" id="PS00126">
    <property type="entry name" value="PDEASE_I_1"/>
    <property type="match status" value="1"/>
</dbReference>
<keyword evidence="2 3" id="KW-0378">Hydrolase</keyword>
<feature type="domain" description="PDEase" evidence="5">
    <location>
        <begin position="107"/>
        <end position="470"/>
    </location>
</feature>
<dbReference type="EMBL" id="CP110422">
    <property type="protein sequence ID" value="WAQ82118.1"/>
    <property type="molecule type" value="Genomic_DNA"/>
</dbReference>
<dbReference type="InterPro" id="IPR023174">
    <property type="entry name" value="PDEase_CS"/>
</dbReference>
<dbReference type="PANTHER" id="PTHR11347">
    <property type="entry name" value="CYCLIC NUCLEOTIDE PHOSPHODIESTERASE"/>
    <property type="match status" value="1"/>
</dbReference>
<dbReference type="InterPro" id="IPR002073">
    <property type="entry name" value="PDEase_catalytic_dom"/>
</dbReference>
<evidence type="ECO:0000313" key="6">
    <source>
        <dbReference type="EMBL" id="WAQ82118.1"/>
    </source>
</evidence>
<dbReference type="SMART" id="SM00471">
    <property type="entry name" value="HDc"/>
    <property type="match status" value="1"/>
</dbReference>
<dbReference type="SUPFAM" id="SSF109604">
    <property type="entry name" value="HD-domain/PDEase-like"/>
    <property type="match status" value="1"/>
</dbReference>
<feature type="region of interest" description="Disordered" evidence="4">
    <location>
        <begin position="25"/>
        <end position="110"/>
    </location>
</feature>
<gene>
    <name evidence="6" type="ORF">PtA15_2A431</name>
</gene>
<keyword evidence="7" id="KW-1185">Reference proteome</keyword>
<comment type="similarity">
    <text evidence="3">Belongs to the cyclic nucleotide phosphodiesterase family.</text>
</comment>
<dbReference type="RefSeq" id="XP_053017673.1">
    <property type="nucleotide sequence ID" value="XM_053166453.1"/>
</dbReference>
<dbReference type="InterPro" id="IPR036971">
    <property type="entry name" value="PDEase_catalytic_dom_sf"/>
</dbReference>
<dbReference type="GeneID" id="77807348"/>
<dbReference type="CDD" id="cd00077">
    <property type="entry name" value="HDc"/>
    <property type="match status" value="1"/>
</dbReference>
<feature type="compositionally biased region" description="Polar residues" evidence="4">
    <location>
        <begin position="40"/>
        <end position="51"/>
    </location>
</feature>
<dbReference type="PROSITE" id="PS51845">
    <property type="entry name" value="PDEASE_I_2"/>
    <property type="match status" value="1"/>
</dbReference>
<evidence type="ECO:0000256" key="3">
    <source>
        <dbReference type="RuleBase" id="RU363067"/>
    </source>
</evidence>
<reference evidence="6" key="1">
    <citation type="submission" date="2022-10" db="EMBL/GenBank/DDBJ databases">
        <title>Puccinia triticina Genome sequencing and assembly.</title>
        <authorList>
            <person name="Li C."/>
        </authorList>
    </citation>
    <scope>NUCLEOTIDE SEQUENCE</scope>
    <source>
        <strain evidence="6">Pt15</strain>
    </source>
</reference>
<dbReference type="EC" id="3.1.4.-" evidence="3"/>
<evidence type="ECO:0000259" key="5">
    <source>
        <dbReference type="PROSITE" id="PS51845"/>
    </source>
</evidence>
<organism evidence="6 7">
    <name type="scientific">Puccinia triticina</name>
    <dbReference type="NCBI Taxonomy" id="208348"/>
    <lineage>
        <taxon>Eukaryota</taxon>
        <taxon>Fungi</taxon>
        <taxon>Dikarya</taxon>
        <taxon>Basidiomycota</taxon>
        <taxon>Pucciniomycotina</taxon>
        <taxon>Pucciniomycetes</taxon>
        <taxon>Pucciniales</taxon>
        <taxon>Pucciniaceae</taxon>
        <taxon>Puccinia</taxon>
    </lineage>
</organism>